<feature type="domain" description="Leucine-binding protein" evidence="4">
    <location>
        <begin position="35"/>
        <end position="369"/>
    </location>
</feature>
<reference evidence="6 8" key="2">
    <citation type="submission" date="2023-07" db="EMBL/GenBank/DDBJ databases">
        <title>Genomic Encyclopedia of Type Strains, Phase IV (KMG-IV): sequencing the most valuable type-strain genomes for metagenomic binning, comparative biology and taxonomic classification.</title>
        <authorList>
            <person name="Goeker M."/>
        </authorList>
    </citation>
    <scope>NUCLEOTIDE SEQUENCE [LARGE SCALE GENOMIC DNA]</scope>
    <source>
        <strain evidence="6 8">DSM 338</strain>
    </source>
</reference>
<evidence type="ECO:0000259" key="4">
    <source>
        <dbReference type="Pfam" id="PF13458"/>
    </source>
</evidence>
<dbReference type="PANTHER" id="PTHR47151:SF2">
    <property type="entry name" value="AMINO ACID BINDING PROTEIN"/>
    <property type="match status" value="1"/>
</dbReference>
<accession>A0A9W6CKA1</accession>
<reference evidence="5" key="1">
    <citation type="submission" date="2022-12" db="EMBL/GenBank/DDBJ databases">
        <title>Reference genome sequencing for broad-spectrum identification of bacterial and archaeal isolates by mass spectrometry.</title>
        <authorList>
            <person name="Sekiguchi Y."/>
            <person name="Tourlousse D.M."/>
        </authorList>
    </citation>
    <scope>NUCLEOTIDE SEQUENCE</scope>
    <source>
        <strain evidence="5">301</strain>
    </source>
</reference>
<protein>
    <submittedName>
        <fullName evidence="6">Branched-chain amino acid transport system substrate-binding protein</fullName>
    </submittedName>
</protein>
<feature type="signal peptide" evidence="3">
    <location>
        <begin position="1"/>
        <end position="32"/>
    </location>
</feature>
<sequence length="397" mass="42327">MATDRKTARRKLFTLAGAALAAVSLAASPALARDTVKIAFIGPLTGGNSATGLGGRNSAALAVDLHNAKPDAKYTYELVPFDDECKPNVGVQVATKAASDKSIIAGITHYCSAVAIATVDTYNRFGLPVVVWGAVLPEITYGNDYKEIHRVNGTMINEGKMAAEFLTKQGFKTFVVIHDTTDYGKGQNKYFAENLKPQGGEILATFPVPPDQQDFTAELTKVKELKPDVVFMGGLTPLGVRVRSQMDRLGIPAQLAGVSGIMSAGFIEGAGPAAEGTVSFHNGAPLTKYADGKAFMDAYAKAGYREDPDAYGPFAFSAANLIMDAIEKVGPDRKKVRDVLNTTKGYKALVGEINFDDHRQNIVSANVYVSQDGKWVYWPDSAYATGTKKLPGKAASN</sequence>
<dbReference type="RefSeq" id="WP_281808865.1">
    <property type="nucleotide sequence ID" value="NZ_BSDO01000006.1"/>
</dbReference>
<proteinExistence type="inferred from homology"/>
<comment type="similarity">
    <text evidence="1">Belongs to the leucine-binding protein family.</text>
</comment>
<evidence type="ECO:0000313" key="8">
    <source>
        <dbReference type="Proteomes" id="UP001245370"/>
    </source>
</evidence>
<gene>
    <name evidence="6" type="ORF">GGQ86_003901</name>
    <name evidence="5" type="ORF">XFLAVUS301_37150</name>
</gene>
<dbReference type="SUPFAM" id="SSF53822">
    <property type="entry name" value="Periplasmic binding protein-like I"/>
    <property type="match status" value="1"/>
</dbReference>
<evidence type="ECO:0000256" key="3">
    <source>
        <dbReference type="SAM" id="SignalP"/>
    </source>
</evidence>
<evidence type="ECO:0000256" key="1">
    <source>
        <dbReference type="ARBA" id="ARBA00010062"/>
    </source>
</evidence>
<dbReference type="EMBL" id="BSDO01000006">
    <property type="protein sequence ID" value="GLI24041.1"/>
    <property type="molecule type" value="Genomic_DNA"/>
</dbReference>
<dbReference type="InterPro" id="IPR028082">
    <property type="entry name" value="Peripla_BP_I"/>
</dbReference>
<feature type="chain" id="PRO_5040967619" evidence="3">
    <location>
        <begin position="33"/>
        <end position="397"/>
    </location>
</feature>
<dbReference type="InterPro" id="IPR006311">
    <property type="entry name" value="TAT_signal"/>
</dbReference>
<evidence type="ECO:0000313" key="7">
    <source>
        <dbReference type="Proteomes" id="UP001144397"/>
    </source>
</evidence>
<keyword evidence="8" id="KW-1185">Reference proteome</keyword>
<dbReference type="GeneID" id="95764493"/>
<dbReference type="Proteomes" id="UP001245370">
    <property type="component" value="Unassembled WGS sequence"/>
</dbReference>
<organism evidence="5 7">
    <name type="scientific">Xanthobacter flavus</name>
    <dbReference type="NCBI Taxonomy" id="281"/>
    <lineage>
        <taxon>Bacteria</taxon>
        <taxon>Pseudomonadati</taxon>
        <taxon>Pseudomonadota</taxon>
        <taxon>Alphaproteobacteria</taxon>
        <taxon>Hyphomicrobiales</taxon>
        <taxon>Xanthobacteraceae</taxon>
        <taxon>Xanthobacter</taxon>
    </lineage>
</organism>
<dbReference type="Proteomes" id="UP001144397">
    <property type="component" value="Unassembled WGS sequence"/>
</dbReference>
<dbReference type="EMBL" id="JAVDPY010000007">
    <property type="protein sequence ID" value="MDR6335406.1"/>
    <property type="molecule type" value="Genomic_DNA"/>
</dbReference>
<keyword evidence="2 3" id="KW-0732">Signal</keyword>
<dbReference type="Gene3D" id="3.40.50.2300">
    <property type="match status" value="2"/>
</dbReference>
<evidence type="ECO:0000313" key="6">
    <source>
        <dbReference type="EMBL" id="MDR6335406.1"/>
    </source>
</evidence>
<evidence type="ECO:0000256" key="2">
    <source>
        <dbReference type="ARBA" id="ARBA00022729"/>
    </source>
</evidence>
<dbReference type="PANTHER" id="PTHR47151">
    <property type="entry name" value="LEU/ILE/VAL-BINDING ABC TRANSPORTER SUBUNIT"/>
    <property type="match status" value="1"/>
</dbReference>
<dbReference type="Pfam" id="PF13458">
    <property type="entry name" value="Peripla_BP_6"/>
    <property type="match status" value="1"/>
</dbReference>
<comment type="caution">
    <text evidence="5">The sequence shown here is derived from an EMBL/GenBank/DDBJ whole genome shotgun (WGS) entry which is preliminary data.</text>
</comment>
<dbReference type="AlphaFoldDB" id="A0A9W6CKA1"/>
<dbReference type="PROSITE" id="PS51318">
    <property type="entry name" value="TAT"/>
    <property type="match status" value="1"/>
</dbReference>
<dbReference type="CDD" id="cd06342">
    <property type="entry name" value="PBP1_ABC_LIVBP-like"/>
    <property type="match status" value="1"/>
</dbReference>
<name>A0A9W6CKA1_XANFL</name>
<evidence type="ECO:0000313" key="5">
    <source>
        <dbReference type="EMBL" id="GLI24041.1"/>
    </source>
</evidence>
<dbReference type="InterPro" id="IPR028081">
    <property type="entry name" value="Leu-bd"/>
</dbReference>